<dbReference type="InterPro" id="IPR041679">
    <property type="entry name" value="DNA2/NAM7-like_C"/>
</dbReference>
<gene>
    <name evidence="2" type="ORF">AXG93_4011s1000</name>
</gene>
<reference evidence="2" key="1">
    <citation type="submission" date="2016-03" db="EMBL/GenBank/DDBJ databases">
        <title>Mechanisms controlling the formation of the plant cell surface in tip-growing cells are functionally conserved among land plants.</title>
        <authorList>
            <person name="Honkanen S."/>
            <person name="Jones V.A."/>
            <person name="Morieri G."/>
            <person name="Champion C."/>
            <person name="Hetherington A.J."/>
            <person name="Kelly S."/>
            <person name="Saint-Marcoux D."/>
            <person name="Proust H."/>
            <person name="Prescott H."/>
            <person name="Dolan L."/>
        </authorList>
    </citation>
    <scope>NUCLEOTIDE SEQUENCE [LARGE SCALE GENOMIC DNA]</scope>
    <source>
        <tissue evidence="2">Whole gametophyte</tissue>
    </source>
</reference>
<proteinExistence type="predicted"/>
<dbReference type="Gene3D" id="3.40.50.300">
    <property type="entry name" value="P-loop containing nucleotide triphosphate hydrolases"/>
    <property type="match status" value="2"/>
</dbReference>
<feature type="domain" description="DNA2/NAM7 helicase-like C-terminal" evidence="1">
    <location>
        <begin position="1"/>
        <end position="54"/>
    </location>
</feature>
<dbReference type="PANTHER" id="PTHR10887:SF495">
    <property type="entry name" value="HELICASE SENATAXIN ISOFORM X1-RELATED"/>
    <property type="match status" value="1"/>
</dbReference>
<dbReference type="InterPro" id="IPR045055">
    <property type="entry name" value="DNA2/NAM7-like"/>
</dbReference>
<sequence>MLSTQYRMHPEIREFPSAHFYNNLITDGPGMKGIRKAVFHIESYLEPYVFFDDGKEGGRGRVVVITPYKHQLILVRVQFTRSVGSKAAAEVEFNTVDEFQWREMDIIILSTVVGNAATLQGNGSWDALLRNPEKRALFFLIQKPYLSFFQKKGSSPVAVPDNLKPESAKRLVQMKKPLEGR</sequence>
<comment type="caution">
    <text evidence="2">The sequence shown here is derived from an EMBL/GenBank/DDBJ whole genome shotgun (WGS) entry which is preliminary data.</text>
</comment>
<dbReference type="AlphaFoldDB" id="A0A176VCC3"/>
<dbReference type="SUPFAM" id="SSF52540">
    <property type="entry name" value="P-loop containing nucleoside triphosphate hydrolases"/>
    <property type="match status" value="1"/>
</dbReference>
<evidence type="ECO:0000259" key="1">
    <source>
        <dbReference type="Pfam" id="PF13087"/>
    </source>
</evidence>
<evidence type="ECO:0000313" key="2">
    <source>
        <dbReference type="EMBL" id="OAE18217.1"/>
    </source>
</evidence>
<organism evidence="2 3">
    <name type="scientific">Marchantia polymorpha subsp. ruderalis</name>
    <dbReference type="NCBI Taxonomy" id="1480154"/>
    <lineage>
        <taxon>Eukaryota</taxon>
        <taxon>Viridiplantae</taxon>
        <taxon>Streptophyta</taxon>
        <taxon>Embryophyta</taxon>
        <taxon>Marchantiophyta</taxon>
        <taxon>Marchantiopsida</taxon>
        <taxon>Marchantiidae</taxon>
        <taxon>Marchantiales</taxon>
        <taxon>Marchantiaceae</taxon>
        <taxon>Marchantia</taxon>
    </lineage>
</organism>
<accession>A0A176VCC3</accession>
<feature type="domain" description="DNA2/NAM7 helicase-like C-terminal" evidence="1">
    <location>
        <begin position="60"/>
        <end position="117"/>
    </location>
</feature>
<dbReference type="InterPro" id="IPR047187">
    <property type="entry name" value="SF1_C_Upf1"/>
</dbReference>
<protein>
    <recommendedName>
        <fullName evidence="1">DNA2/NAM7 helicase-like C-terminal domain-containing protein</fullName>
    </recommendedName>
</protein>
<name>A0A176VCC3_MARPO</name>
<dbReference type="Proteomes" id="UP000077202">
    <property type="component" value="Unassembled WGS sequence"/>
</dbReference>
<dbReference type="PANTHER" id="PTHR10887">
    <property type="entry name" value="DNA2/NAM7 HELICASE FAMILY"/>
    <property type="match status" value="1"/>
</dbReference>
<evidence type="ECO:0000313" key="3">
    <source>
        <dbReference type="Proteomes" id="UP000077202"/>
    </source>
</evidence>
<dbReference type="Pfam" id="PF13087">
    <property type="entry name" value="AAA_12"/>
    <property type="match status" value="2"/>
</dbReference>
<keyword evidence="3" id="KW-1185">Reference proteome</keyword>
<dbReference type="EMBL" id="LVLJ01004117">
    <property type="protein sequence ID" value="OAE18217.1"/>
    <property type="molecule type" value="Genomic_DNA"/>
</dbReference>
<dbReference type="CDD" id="cd18808">
    <property type="entry name" value="SF1_C_Upf1"/>
    <property type="match status" value="1"/>
</dbReference>
<dbReference type="InterPro" id="IPR027417">
    <property type="entry name" value="P-loop_NTPase"/>
</dbReference>